<feature type="compositionally biased region" description="Low complexity" evidence="1">
    <location>
        <begin position="240"/>
        <end position="265"/>
    </location>
</feature>
<name>A0AAV5T2L6_9BILA</name>
<feature type="region of interest" description="Disordered" evidence="1">
    <location>
        <begin position="223"/>
        <end position="327"/>
    </location>
</feature>
<dbReference type="EMBL" id="BTSX01000003">
    <property type="protein sequence ID" value="GMS89538.1"/>
    <property type="molecule type" value="Genomic_DNA"/>
</dbReference>
<evidence type="ECO:0000256" key="1">
    <source>
        <dbReference type="SAM" id="MobiDB-lite"/>
    </source>
</evidence>
<evidence type="ECO:0000313" key="3">
    <source>
        <dbReference type="Proteomes" id="UP001432027"/>
    </source>
</evidence>
<feature type="compositionally biased region" description="Low complexity" evidence="1">
    <location>
        <begin position="310"/>
        <end position="327"/>
    </location>
</feature>
<feature type="compositionally biased region" description="Gly residues" evidence="1">
    <location>
        <begin position="1"/>
        <end position="12"/>
    </location>
</feature>
<dbReference type="Proteomes" id="UP001432027">
    <property type="component" value="Unassembled WGS sequence"/>
</dbReference>
<reference evidence="2" key="1">
    <citation type="submission" date="2023-10" db="EMBL/GenBank/DDBJ databases">
        <title>Genome assembly of Pristionchus species.</title>
        <authorList>
            <person name="Yoshida K."/>
            <person name="Sommer R.J."/>
        </authorList>
    </citation>
    <scope>NUCLEOTIDE SEQUENCE</scope>
    <source>
        <strain evidence="2">RS0144</strain>
    </source>
</reference>
<feature type="compositionally biased region" description="Gly residues" evidence="1">
    <location>
        <begin position="35"/>
        <end position="45"/>
    </location>
</feature>
<feature type="region of interest" description="Disordered" evidence="1">
    <location>
        <begin position="87"/>
        <end position="136"/>
    </location>
</feature>
<evidence type="ECO:0000313" key="2">
    <source>
        <dbReference type="EMBL" id="GMS89538.1"/>
    </source>
</evidence>
<dbReference type="AlphaFoldDB" id="A0AAV5T2L6"/>
<comment type="caution">
    <text evidence="2">The sequence shown here is derived from an EMBL/GenBank/DDBJ whole genome shotgun (WGS) entry which is preliminary data.</text>
</comment>
<feature type="compositionally biased region" description="Gly residues" evidence="1">
    <location>
        <begin position="114"/>
        <end position="125"/>
    </location>
</feature>
<accession>A0AAV5T2L6</accession>
<feature type="region of interest" description="Disordered" evidence="1">
    <location>
        <begin position="1"/>
        <end position="57"/>
    </location>
</feature>
<keyword evidence="3" id="KW-1185">Reference proteome</keyword>
<protein>
    <submittedName>
        <fullName evidence="2">Uncharacterized protein</fullName>
    </submittedName>
</protein>
<organism evidence="2 3">
    <name type="scientific">Pristionchus entomophagus</name>
    <dbReference type="NCBI Taxonomy" id="358040"/>
    <lineage>
        <taxon>Eukaryota</taxon>
        <taxon>Metazoa</taxon>
        <taxon>Ecdysozoa</taxon>
        <taxon>Nematoda</taxon>
        <taxon>Chromadorea</taxon>
        <taxon>Rhabditida</taxon>
        <taxon>Rhabditina</taxon>
        <taxon>Diplogasteromorpha</taxon>
        <taxon>Diplogasteroidea</taxon>
        <taxon>Neodiplogasteridae</taxon>
        <taxon>Pristionchus</taxon>
    </lineage>
</organism>
<sequence length="327" mass="32172">GGGGGGGGGSTTGGPSQPIYRAMSGGANTQKRAAPGGGGGGGGMPRMGSYVSEGGPSAQSVHIARGQSVGVGRSDMRPPFNTQRVAQRVMPGGQTNRVYMTQGGTGSGSASPSQGGGGGGDGGGPPTAQGGRMYSMPAPHTVRVGIQPPVRMGGSMAGNGGPPKRAHSIVAPPKTGNMLVARAGTSIGQMRGAQPMSRFPPGTTGGPTARMMNVVVRDGSVGNVMRGGGTIPSIPSGTLSIPPSSIQSRSIPPSSRSIPNPRPQSHLSQSTLNPTMDTPSVVPPSLTSSNPPSDTVLPSQGGPLPSITLSSSSSSSSFPNPSSHHSM</sequence>
<gene>
    <name evidence="2" type="ORF">PENTCL1PPCAC_11713</name>
</gene>
<proteinExistence type="predicted"/>
<feature type="compositionally biased region" description="Polar residues" evidence="1">
    <location>
        <begin position="266"/>
        <end position="277"/>
    </location>
</feature>
<feature type="compositionally biased region" description="Low complexity" evidence="1">
    <location>
        <begin position="278"/>
        <end position="293"/>
    </location>
</feature>
<feature type="non-terminal residue" evidence="2">
    <location>
        <position position="1"/>
    </location>
</feature>